<feature type="chain" id="PRO_5045760990" evidence="1">
    <location>
        <begin position="26"/>
        <end position="208"/>
    </location>
</feature>
<accession>A0ABT5ERF3</accession>
<evidence type="ECO:0000313" key="2">
    <source>
        <dbReference type="EMBL" id="MDC0744407.1"/>
    </source>
</evidence>
<feature type="signal peptide" evidence="1">
    <location>
        <begin position="1"/>
        <end position="25"/>
    </location>
</feature>
<reference evidence="2 3" key="1">
    <citation type="submission" date="2022-11" db="EMBL/GenBank/DDBJ databases">
        <title>Minimal conservation of predation-associated metabolite biosynthetic gene clusters underscores biosynthetic potential of Myxococcota including descriptions for ten novel species: Archangium lansinium sp. nov., Myxococcus landrumus sp. nov., Nannocystis bai.</title>
        <authorList>
            <person name="Ahearne A."/>
            <person name="Stevens C."/>
            <person name="Dowd S."/>
        </authorList>
    </citation>
    <scope>NUCLEOTIDE SEQUENCE [LARGE SCALE GENOMIC DNA]</scope>
    <source>
        <strain evidence="2 3">RJM3</strain>
    </source>
</reference>
<protein>
    <submittedName>
        <fullName evidence="2">Uncharacterized protein</fullName>
    </submittedName>
</protein>
<evidence type="ECO:0000313" key="3">
    <source>
        <dbReference type="Proteomes" id="UP001221411"/>
    </source>
</evidence>
<gene>
    <name evidence="2" type="ORF">POL67_23955</name>
</gene>
<dbReference type="Proteomes" id="UP001221411">
    <property type="component" value="Unassembled WGS sequence"/>
</dbReference>
<evidence type="ECO:0000256" key="1">
    <source>
        <dbReference type="SAM" id="SignalP"/>
    </source>
</evidence>
<keyword evidence="3" id="KW-1185">Reference proteome</keyword>
<proteinExistence type="predicted"/>
<dbReference type="RefSeq" id="WP_271920883.1">
    <property type="nucleotide sequence ID" value="NZ_JAQNDO010000001.1"/>
</dbReference>
<keyword evidence="1" id="KW-0732">Signal</keyword>
<name>A0ABT5ERF3_9BACT</name>
<comment type="caution">
    <text evidence="2">The sequence shown here is derived from an EMBL/GenBank/DDBJ whole genome shotgun (WGS) entry which is preliminary data.</text>
</comment>
<dbReference type="EMBL" id="JAQNDO010000001">
    <property type="protein sequence ID" value="MDC0744407.1"/>
    <property type="molecule type" value="Genomic_DNA"/>
</dbReference>
<sequence>MCTRKTFPAWVAASTVVLLGAGRLAAEEAVPAPETSLASARAATPAPEPRPTPGISFPFRIGVGVTPVVGYSMVTLGYGEVHSLDNGGWVPIDIAPAIRVWRSLAIELAVSGMIPIKDAWGFPEFRLAVTPAVRIDGSLLYARFGPQFMFGENMRVGVQAAVGAKVYGPLYVGVQGLASLTDIIFGIGPEIGVRFDDWRIVTSRKPQN</sequence>
<organism evidence="2 3">
    <name type="scientific">Polyangium mundeleinium</name>
    <dbReference type="NCBI Taxonomy" id="2995306"/>
    <lineage>
        <taxon>Bacteria</taxon>
        <taxon>Pseudomonadati</taxon>
        <taxon>Myxococcota</taxon>
        <taxon>Polyangia</taxon>
        <taxon>Polyangiales</taxon>
        <taxon>Polyangiaceae</taxon>
        <taxon>Polyangium</taxon>
    </lineage>
</organism>